<dbReference type="PANTHER" id="PTHR11438">
    <property type="entry name" value="PROENKEPHALIN"/>
    <property type="match status" value="1"/>
</dbReference>
<accession>A0A7J5ZM19</accession>
<feature type="region of interest" description="Disordered" evidence="5">
    <location>
        <begin position="217"/>
        <end position="264"/>
    </location>
</feature>
<reference evidence="6 7" key="1">
    <citation type="submission" date="2020-02" db="EMBL/GenBank/DDBJ databases">
        <title>A chromosome-scale genome assembly of the black bullhead catfish (Ameiurus melas).</title>
        <authorList>
            <person name="Wen M."/>
            <person name="Zham M."/>
            <person name="Cabau C."/>
            <person name="Klopp C."/>
            <person name="Donnadieu C."/>
            <person name="Roques C."/>
            <person name="Bouchez O."/>
            <person name="Lampietro C."/>
            <person name="Jouanno E."/>
            <person name="Herpin A."/>
            <person name="Louis A."/>
            <person name="Berthelot C."/>
            <person name="Parey E."/>
            <person name="Roest-Crollius H."/>
            <person name="Braasch I."/>
            <person name="Postlethwait J."/>
            <person name="Robinson-Rechavi M."/>
            <person name="Echchiki A."/>
            <person name="Begum T."/>
            <person name="Montfort J."/>
            <person name="Schartl M."/>
            <person name="Bobe J."/>
            <person name="Guiguen Y."/>
        </authorList>
    </citation>
    <scope>NUCLEOTIDE SEQUENCE [LARGE SCALE GENOMIC DNA]</scope>
    <source>
        <strain evidence="6">M_S1</strain>
        <tissue evidence="6">Blood</tissue>
    </source>
</reference>
<comment type="similarity">
    <text evidence="2">Belongs to the opioid neuropeptide precursor family.</text>
</comment>
<dbReference type="GO" id="GO:0043025">
    <property type="term" value="C:neuronal cell body"/>
    <property type="evidence" value="ECO:0007669"/>
    <property type="project" value="TreeGrafter"/>
</dbReference>
<keyword evidence="4" id="KW-1015">Disulfide bond</keyword>
<dbReference type="PANTHER" id="PTHR11438:SF5">
    <property type="entry name" value="PREPRONOCICEPTIN"/>
    <property type="match status" value="1"/>
</dbReference>
<dbReference type="PRINTS" id="PR01028">
    <property type="entry name" value="OPIOIDPRCRSR"/>
</dbReference>
<evidence type="ECO:0000256" key="2">
    <source>
        <dbReference type="ARBA" id="ARBA00008543"/>
    </source>
</evidence>
<dbReference type="GO" id="GO:0007218">
    <property type="term" value="P:neuropeptide signaling pathway"/>
    <property type="evidence" value="ECO:0007669"/>
    <property type="project" value="InterPro"/>
</dbReference>
<dbReference type="GO" id="GO:0030425">
    <property type="term" value="C:dendrite"/>
    <property type="evidence" value="ECO:0007669"/>
    <property type="project" value="TreeGrafter"/>
</dbReference>
<gene>
    <name evidence="6" type="ORF">AMELA_G00279620</name>
</gene>
<organism evidence="6 7">
    <name type="scientific">Ameiurus melas</name>
    <name type="common">Black bullhead</name>
    <name type="synonym">Silurus melas</name>
    <dbReference type="NCBI Taxonomy" id="219545"/>
    <lineage>
        <taxon>Eukaryota</taxon>
        <taxon>Metazoa</taxon>
        <taxon>Chordata</taxon>
        <taxon>Craniata</taxon>
        <taxon>Vertebrata</taxon>
        <taxon>Euteleostomi</taxon>
        <taxon>Actinopterygii</taxon>
        <taxon>Neopterygii</taxon>
        <taxon>Teleostei</taxon>
        <taxon>Ostariophysi</taxon>
        <taxon>Siluriformes</taxon>
        <taxon>Ictaluridae</taxon>
        <taxon>Ameiurus</taxon>
    </lineage>
</organism>
<protein>
    <recommendedName>
        <fullName evidence="8">Prepronociceptin</fullName>
    </recommendedName>
</protein>
<dbReference type="Pfam" id="PF01160">
    <property type="entry name" value="Opiods_neuropep"/>
    <property type="match status" value="1"/>
</dbReference>
<dbReference type="GO" id="GO:0007600">
    <property type="term" value="P:sensory perception"/>
    <property type="evidence" value="ECO:0007669"/>
    <property type="project" value="TreeGrafter"/>
</dbReference>
<dbReference type="GO" id="GO:0005886">
    <property type="term" value="C:plasma membrane"/>
    <property type="evidence" value="ECO:0007669"/>
    <property type="project" value="TreeGrafter"/>
</dbReference>
<dbReference type="GO" id="GO:0005576">
    <property type="term" value="C:extracellular region"/>
    <property type="evidence" value="ECO:0007669"/>
    <property type="project" value="UniProtKB-SubCell"/>
</dbReference>
<evidence type="ECO:0000256" key="4">
    <source>
        <dbReference type="ARBA" id="ARBA00023157"/>
    </source>
</evidence>
<proteinExistence type="inferred from homology"/>
<comment type="subcellular location">
    <subcellularLocation>
        <location evidence="1">Secreted</location>
    </subcellularLocation>
</comment>
<dbReference type="AlphaFoldDB" id="A0A7J5ZM19"/>
<keyword evidence="3" id="KW-0964">Secreted</keyword>
<evidence type="ECO:0008006" key="8">
    <source>
        <dbReference type="Google" id="ProtNLM"/>
    </source>
</evidence>
<comment type="caution">
    <text evidence="6">The sequence shown here is derived from an EMBL/GenBank/DDBJ whole genome shotgun (WGS) entry which is preliminary data.</text>
</comment>
<evidence type="ECO:0000313" key="6">
    <source>
        <dbReference type="EMBL" id="KAF4070971.1"/>
    </source>
</evidence>
<dbReference type="InterPro" id="IPR006024">
    <property type="entry name" value="Opioid_neupept"/>
</dbReference>
<dbReference type="GO" id="GO:0043679">
    <property type="term" value="C:axon terminus"/>
    <property type="evidence" value="ECO:0007669"/>
    <property type="project" value="TreeGrafter"/>
</dbReference>
<keyword evidence="7" id="KW-1185">Reference proteome</keyword>
<name>A0A7J5ZM19_AMEME</name>
<dbReference type="EMBL" id="JAAGNN010000028">
    <property type="protein sequence ID" value="KAF4070971.1"/>
    <property type="molecule type" value="Genomic_DNA"/>
</dbReference>
<sequence length="350" mass="39045">MHNYTPYYVPVYEAEEPEGVLREEGCGVGVVNQTKGRVVIREERASRRAVEQGCGLDTAASLEESVCVSENTTTSSAPERSESCDLLHCTPAQISILGFFREEAMKTPLWVLLLLSLCVPSRSECQGDCLTCALLLPPQQTFNTLVCLLECEAKAFPAHTWDLCYQVVSLNPGALPTHELLKRTEDEEKPLAVVKMEDEGVEYSEALERFRHMAQVLSSHEPSGEAQKSDQFGETYDLGLDSGMEDEEEQDRVDKGEEQDQDGDAAINLSKRFGGFTKGRHSFRKLVSSGRPLQKRYGGFIGIRKSARKWNNQKRVSQLLRQYLSLTARTGRSGRFANLSAAADRQKNEV</sequence>
<evidence type="ECO:0000313" key="7">
    <source>
        <dbReference type="Proteomes" id="UP000593565"/>
    </source>
</evidence>
<dbReference type="GO" id="GO:0007268">
    <property type="term" value="P:chemical synaptic transmission"/>
    <property type="evidence" value="ECO:0007669"/>
    <property type="project" value="TreeGrafter"/>
</dbReference>
<dbReference type="Proteomes" id="UP000593565">
    <property type="component" value="Unassembled WGS sequence"/>
</dbReference>
<evidence type="ECO:0000256" key="3">
    <source>
        <dbReference type="ARBA" id="ARBA00022525"/>
    </source>
</evidence>
<evidence type="ECO:0000256" key="5">
    <source>
        <dbReference type="SAM" id="MobiDB-lite"/>
    </source>
</evidence>
<dbReference type="GO" id="GO:0031628">
    <property type="term" value="F:opioid receptor binding"/>
    <property type="evidence" value="ECO:0007669"/>
    <property type="project" value="TreeGrafter"/>
</dbReference>
<evidence type="ECO:0000256" key="1">
    <source>
        <dbReference type="ARBA" id="ARBA00004613"/>
    </source>
</evidence>